<reference evidence="2" key="1">
    <citation type="submission" date="2016-12" db="EMBL/GenBank/DDBJ databases">
        <authorList>
            <person name="Moulin L."/>
        </authorList>
    </citation>
    <scope>NUCLEOTIDE SEQUENCE [LARGE SCALE GENOMIC DNA]</scope>
    <source>
        <strain evidence="2">STM 7183</strain>
    </source>
</reference>
<dbReference type="AlphaFoldDB" id="A0A1N7RY52"/>
<evidence type="ECO:0000313" key="2">
    <source>
        <dbReference type="EMBL" id="SIT40053.1"/>
    </source>
</evidence>
<accession>A0A1N7RY52</accession>
<dbReference type="EMBL" id="CYGY02000023">
    <property type="protein sequence ID" value="SIT40053.1"/>
    <property type="molecule type" value="Genomic_DNA"/>
</dbReference>
<organism evidence="2 3">
    <name type="scientific">Paraburkholderia piptadeniae</name>
    <dbReference type="NCBI Taxonomy" id="1701573"/>
    <lineage>
        <taxon>Bacteria</taxon>
        <taxon>Pseudomonadati</taxon>
        <taxon>Pseudomonadota</taxon>
        <taxon>Betaproteobacteria</taxon>
        <taxon>Burkholderiales</taxon>
        <taxon>Burkholderiaceae</taxon>
        <taxon>Paraburkholderia</taxon>
    </lineage>
</organism>
<proteinExistence type="predicted"/>
<keyword evidence="3" id="KW-1185">Reference proteome</keyword>
<dbReference type="Proteomes" id="UP000195569">
    <property type="component" value="Unassembled WGS sequence"/>
</dbReference>
<feature type="region of interest" description="Disordered" evidence="1">
    <location>
        <begin position="1"/>
        <end position="22"/>
    </location>
</feature>
<gene>
    <name evidence="2" type="ORF">BN2476_230362</name>
</gene>
<feature type="compositionally biased region" description="Polar residues" evidence="1">
    <location>
        <begin position="1"/>
        <end position="17"/>
    </location>
</feature>
<sequence>MPMRPNVQQLVLDSKQSGAEDGKTAGRCLIAGTDCVIPDNPLHAGKQSYTEITTQTTTEKEAAFAAAPGSAPFLSSSVDDGIEGAGFNDAWQTHRSLLGQ</sequence>
<protein>
    <submittedName>
        <fullName evidence="2">Uncharacterized protein</fullName>
    </submittedName>
</protein>
<comment type="caution">
    <text evidence="2">The sequence shown here is derived from an EMBL/GenBank/DDBJ whole genome shotgun (WGS) entry which is preliminary data.</text>
</comment>
<evidence type="ECO:0000256" key="1">
    <source>
        <dbReference type="SAM" id="MobiDB-lite"/>
    </source>
</evidence>
<name>A0A1N7RY52_9BURK</name>
<evidence type="ECO:0000313" key="3">
    <source>
        <dbReference type="Proteomes" id="UP000195569"/>
    </source>
</evidence>